<dbReference type="AlphaFoldDB" id="A0A8T0DAN0"/>
<evidence type="ECO:0000313" key="3">
    <source>
        <dbReference type="Proteomes" id="UP000699462"/>
    </source>
</evidence>
<dbReference type="OrthoDB" id="6282927at2759"/>
<keyword evidence="1" id="KW-0812">Transmembrane</keyword>
<reference evidence="2 3" key="1">
    <citation type="submission" date="2019-07" db="EMBL/GenBank/DDBJ databases">
        <title>Annotation for the trematode Paragonimus westermani.</title>
        <authorList>
            <person name="Choi Y.-J."/>
        </authorList>
    </citation>
    <scope>NUCLEOTIDE SEQUENCE [LARGE SCALE GENOMIC DNA]</scope>
    <source>
        <strain evidence="2">180907_Pwestermani</strain>
    </source>
</reference>
<dbReference type="Proteomes" id="UP000699462">
    <property type="component" value="Unassembled WGS sequence"/>
</dbReference>
<keyword evidence="1" id="KW-0472">Membrane</keyword>
<gene>
    <name evidence="2" type="ORF">P879_11445</name>
</gene>
<name>A0A8T0DAN0_9TREM</name>
<keyword evidence="3" id="KW-1185">Reference proteome</keyword>
<evidence type="ECO:0000256" key="1">
    <source>
        <dbReference type="SAM" id="Phobius"/>
    </source>
</evidence>
<keyword evidence="1" id="KW-1133">Transmembrane helix</keyword>
<comment type="caution">
    <text evidence="2">The sequence shown here is derived from an EMBL/GenBank/DDBJ whole genome shotgun (WGS) entry which is preliminary data.</text>
</comment>
<sequence length="186" mass="20691">MEPKRIKTEANVDEGGGYSSGLAVGKHAQKLSGIHYYKPHYTINGKQHLILSQYKPVESAITQYCHLPPLPVLRLLGHQKKEATVGEIHLEVFLELLTTLPSITVLFVLVILYHYKKVYNRPHKQIPALNTTTYAYIAKDDLGILDRIGSPTATSSAIFVDQQLKPPSNGYWAKDSKEGLIGLSNV</sequence>
<protein>
    <submittedName>
        <fullName evidence="2">Uncharacterized protein</fullName>
    </submittedName>
</protein>
<accession>A0A8T0DAN0</accession>
<dbReference type="EMBL" id="JTDF01008785">
    <property type="protein sequence ID" value="KAF8564406.1"/>
    <property type="molecule type" value="Genomic_DNA"/>
</dbReference>
<evidence type="ECO:0000313" key="2">
    <source>
        <dbReference type="EMBL" id="KAF8564406.1"/>
    </source>
</evidence>
<organism evidence="2 3">
    <name type="scientific">Paragonimus westermani</name>
    <dbReference type="NCBI Taxonomy" id="34504"/>
    <lineage>
        <taxon>Eukaryota</taxon>
        <taxon>Metazoa</taxon>
        <taxon>Spiralia</taxon>
        <taxon>Lophotrochozoa</taxon>
        <taxon>Platyhelminthes</taxon>
        <taxon>Trematoda</taxon>
        <taxon>Digenea</taxon>
        <taxon>Plagiorchiida</taxon>
        <taxon>Troglotremata</taxon>
        <taxon>Troglotrematidae</taxon>
        <taxon>Paragonimus</taxon>
    </lineage>
</organism>
<proteinExistence type="predicted"/>
<feature type="transmembrane region" description="Helical" evidence="1">
    <location>
        <begin position="96"/>
        <end position="115"/>
    </location>
</feature>